<feature type="transmembrane region" description="Helical" evidence="1">
    <location>
        <begin position="70"/>
        <end position="88"/>
    </location>
</feature>
<sequence length="133" mass="14664">MPCSISIQPSTGKLQVNADSYELDKIADVQVRVLSWKNHLLNMVLLGVLTSSILFVFIPTEEQGKGVTLLLPAMGFVVGAIMALAASAKYEFRLEFKHGDETGVQWITAAKSRSSSDYAVFKEQEIELKRTIS</sequence>
<proteinExistence type="predicted"/>
<dbReference type="Proteomes" id="UP001056890">
    <property type="component" value="Chromosome"/>
</dbReference>
<evidence type="ECO:0000313" key="2">
    <source>
        <dbReference type="EMBL" id="USV58651.1"/>
    </source>
</evidence>
<protein>
    <submittedName>
        <fullName evidence="2">DUF6232 family protein</fullName>
    </submittedName>
</protein>
<name>A0AAE9MJF6_9GAMM</name>
<organism evidence="2 3">
    <name type="scientific">Aeromonas encheleia</name>
    <dbReference type="NCBI Taxonomy" id="73010"/>
    <lineage>
        <taxon>Bacteria</taxon>
        <taxon>Pseudomonadati</taxon>
        <taxon>Pseudomonadota</taxon>
        <taxon>Gammaproteobacteria</taxon>
        <taxon>Aeromonadales</taxon>
        <taxon>Aeromonadaceae</taxon>
        <taxon>Aeromonas</taxon>
    </lineage>
</organism>
<dbReference type="EMBL" id="CP099717">
    <property type="protein sequence ID" value="USV58651.1"/>
    <property type="molecule type" value="Genomic_DNA"/>
</dbReference>
<dbReference type="Pfam" id="PF19744">
    <property type="entry name" value="DUF6232"/>
    <property type="match status" value="1"/>
</dbReference>
<dbReference type="RefSeq" id="WP_252995838.1">
    <property type="nucleotide sequence ID" value="NZ_CP099717.1"/>
</dbReference>
<evidence type="ECO:0000313" key="3">
    <source>
        <dbReference type="Proteomes" id="UP001056890"/>
    </source>
</evidence>
<gene>
    <name evidence="2" type="ORF">NHF51_05755</name>
</gene>
<dbReference type="InterPro" id="IPR045629">
    <property type="entry name" value="DUF6232"/>
</dbReference>
<feature type="transmembrane region" description="Helical" evidence="1">
    <location>
        <begin position="40"/>
        <end position="58"/>
    </location>
</feature>
<keyword evidence="1" id="KW-0812">Transmembrane</keyword>
<dbReference type="AlphaFoldDB" id="A0AAE9MJF6"/>
<reference evidence="2" key="1">
    <citation type="submission" date="2022-06" db="EMBL/GenBank/DDBJ databases">
        <title>Complete Genome of Aeromonas sp. Strain SOD01 Isolated from an Urban Freshwater Stream.</title>
        <authorList>
            <person name="Williams L.E."/>
            <person name="Brysgel T."/>
            <person name="Capestro E.M."/>
            <person name="Foltz G.V."/>
            <person name="Gardner A.E."/>
            <person name="Ingrassia J."/>
            <person name="Peterson E."/>
            <person name="Arruda J."/>
            <person name="Flaherty I."/>
            <person name="Hunt M."/>
            <person name="Pappas G."/>
            <person name="Ramsaran S."/>
            <person name="Rocha M."/>
        </authorList>
    </citation>
    <scope>NUCLEOTIDE SEQUENCE</scope>
    <source>
        <strain evidence="2">SOD01</strain>
    </source>
</reference>
<keyword evidence="1" id="KW-0472">Membrane</keyword>
<keyword evidence="1" id="KW-1133">Transmembrane helix</keyword>
<keyword evidence="3" id="KW-1185">Reference proteome</keyword>
<evidence type="ECO:0000256" key="1">
    <source>
        <dbReference type="SAM" id="Phobius"/>
    </source>
</evidence>
<accession>A0AAE9MJF6</accession>